<comment type="caution">
    <text evidence="1">The sequence shown here is derived from an EMBL/GenBank/DDBJ whole genome shotgun (WGS) entry which is preliminary data.</text>
</comment>
<organism evidence="1 2">
    <name type="scientific">Penicillium chrysogenum</name>
    <name type="common">Penicillium notatum</name>
    <dbReference type="NCBI Taxonomy" id="5076"/>
    <lineage>
        <taxon>Eukaryota</taxon>
        <taxon>Fungi</taxon>
        <taxon>Dikarya</taxon>
        <taxon>Ascomycota</taxon>
        <taxon>Pezizomycotina</taxon>
        <taxon>Eurotiomycetes</taxon>
        <taxon>Eurotiomycetidae</taxon>
        <taxon>Eurotiales</taxon>
        <taxon>Aspergillaceae</taxon>
        <taxon>Penicillium</taxon>
        <taxon>Penicillium chrysogenum species complex</taxon>
    </lineage>
</organism>
<sequence>MCNPAYRQLIGGIFRQRDEICRRNQLEDSGQSNTEEFDDLPAGIEFEIVAVELSPGMCEMMPIGI</sequence>
<evidence type="ECO:0000313" key="2">
    <source>
        <dbReference type="Proteomes" id="UP001220256"/>
    </source>
</evidence>
<keyword evidence="2" id="KW-1185">Reference proteome</keyword>
<evidence type="ECO:0000313" key="1">
    <source>
        <dbReference type="EMBL" id="KAJ5259862.1"/>
    </source>
</evidence>
<name>A0ABQ8W7E5_PENCH</name>
<gene>
    <name evidence="1" type="ORF">N7505_009243</name>
</gene>
<proteinExistence type="predicted"/>
<dbReference type="Proteomes" id="UP001220256">
    <property type="component" value="Unassembled WGS sequence"/>
</dbReference>
<protein>
    <submittedName>
        <fullName evidence="1">Uncharacterized protein</fullName>
    </submittedName>
</protein>
<reference evidence="1 2" key="1">
    <citation type="journal article" date="2023" name="IMA Fungus">
        <title>Comparative genomic study of the Penicillium genus elucidates a diverse pangenome and 15 lateral gene transfer events.</title>
        <authorList>
            <person name="Petersen C."/>
            <person name="Sorensen T."/>
            <person name="Nielsen M.R."/>
            <person name="Sondergaard T.E."/>
            <person name="Sorensen J.L."/>
            <person name="Fitzpatrick D.A."/>
            <person name="Frisvad J.C."/>
            <person name="Nielsen K.L."/>
        </authorList>
    </citation>
    <scope>NUCLEOTIDE SEQUENCE [LARGE SCALE GENOMIC DNA]</scope>
    <source>
        <strain evidence="1 2">IBT 3361</strain>
    </source>
</reference>
<accession>A0ABQ8W7E5</accession>
<dbReference type="EMBL" id="JAPVEB010000008">
    <property type="protein sequence ID" value="KAJ5259862.1"/>
    <property type="molecule type" value="Genomic_DNA"/>
</dbReference>